<comment type="caution">
    <text evidence="3">The sequence shown here is derived from an EMBL/GenBank/DDBJ whole genome shotgun (WGS) entry which is preliminary data.</text>
</comment>
<dbReference type="AlphaFoldDB" id="A0A059J824"/>
<keyword evidence="1" id="KW-0175">Coiled coil</keyword>
<sequence>MGGCCMNCDPFRCFRGKEEPDSEEEVHITVSDDSTKVDSTDSSDSLVPQLPPINRLSNLHIPGVQPPSPDPLHATLFSEEPITTSFAEMVYYYNGSAGLPQSDLNALNRCHAAALSRGGPHACQDPTLRSQSAIMGPRIIDRAPGISCDLLTEAMQAMADELKEEQASAKTLENTAQSQAKNEDGCQRALVPDVVAEAREIASRIVVPDPEAAEEKDGSRVAFTVNIKPPPRPLPLNWKPPQVVERVCKGMDAMIEIRAGINGILRDKPDYIVGLPYTTQHKKELELRALGTVIRFAHCVAEDKRLHDEKEPIRVLVTCFEILVQCTSASLAAALMAVEDSKSPEEDEAIRLQVQRWLVQTFSDIWVLERETAGYLARFAIGIDTRSSA</sequence>
<organism evidence="3 4">
    <name type="scientific">Trichophyton interdigitale (strain MR816)</name>
    <dbReference type="NCBI Taxonomy" id="1215338"/>
    <lineage>
        <taxon>Eukaryota</taxon>
        <taxon>Fungi</taxon>
        <taxon>Dikarya</taxon>
        <taxon>Ascomycota</taxon>
        <taxon>Pezizomycotina</taxon>
        <taxon>Eurotiomycetes</taxon>
        <taxon>Eurotiomycetidae</taxon>
        <taxon>Onygenales</taxon>
        <taxon>Arthrodermataceae</taxon>
        <taxon>Trichophyton</taxon>
    </lineage>
</organism>
<keyword evidence="4" id="KW-1185">Reference proteome</keyword>
<dbReference type="HOGENOM" id="CLU_045550_0_0_1"/>
<evidence type="ECO:0000313" key="3">
    <source>
        <dbReference type="EMBL" id="KDB23828.1"/>
    </source>
</evidence>
<feature type="coiled-coil region" evidence="1">
    <location>
        <begin position="148"/>
        <end position="182"/>
    </location>
</feature>
<dbReference type="OMA" id="NCDPFRC"/>
<dbReference type="Proteomes" id="UP000024533">
    <property type="component" value="Unassembled WGS sequence"/>
</dbReference>
<dbReference type="OrthoDB" id="4173544at2759"/>
<reference evidence="3 4" key="1">
    <citation type="submission" date="2014-02" db="EMBL/GenBank/DDBJ databases">
        <title>The Genome Sequence of Trichophyton interdigitale MR816.</title>
        <authorList>
            <consortium name="The Broad Institute Genomics Platform"/>
            <person name="Cuomo C.A."/>
            <person name="White T.C."/>
            <person name="Graser Y."/>
            <person name="Martinez-Rossi N."/>
            <person name="Heitman J."/>
            <person name="Young S.K."/>
            <person name="Zeng Q."/>
            <person name="Gargeya S."/>
            <person name="Abouelleil A."/>
            <person name="Alvarado L."/>
            <person name="Chapman S.B."/>
            <person name="Gainer-Dewar J."/>
            <person name="Goldberg J."/>
            <person name="Griggs A."/>
            <person name="Gujja S."/>
            <person name="Hansen M."/>
            <person name="Howarth C."/>
            <person name="Imamovic A."/>
            <person name="Larimer J."/>
            <person name="Martinez D."/>
            <person name="Murphy C."/>
            <person name="Pearson M.D."/>
            <person name="Persinoti G."/>
            <person name="Poon T."/>
            <person name="Priest M."/>
            <person name="Roberts A.D."/>
            <person name="Saif S."/>
            <person name="Shea T.D."/>
            <person name="Sykes S.N."/>
            <person name="Wortman J."/>
            <person name="Nusbaum C."/>
            <person name="Birren B."/>
        </authorList>
    </citation>
    <scope>NUCLEOTIDE SEQUENCE [LARGE SCALE GENOMIC DNA]</scope>
    <source>
        <strain evidence="3 4">MR816</strain>
    </source>
</reference>
<dbReference type="EMBL" id="AOKY01000290">
    <property type="protein sequence ID" value="KDB23828.1"/>
    <property type="molecule type" value="Genomic_DNA"/>
</dbReference>
<name>A0A059J824_TRIIM</name>
<evidence type="ECO:0000256" key="1">
    <source>
        <dbReference type="SAM" id="Coils"/>
    </source>
</evidence>
<feature type="region of interest" description="Disordered" evidence="2">
    <location>
        <begin position="18"/>
        <end position="49"/>
    </location>
</feature>
<gene>
    <name evidence="3" type="ORF">H109_04262</name>
</gene>
<evidence type="ECO:0000256" key="2">
    <source>
        <dbReference type="SAM" id="MobiDB-lite"/>
    </source>
</evidence>
<evidence type="ECO:0000313" key="4">
    <source>
        <dbReference type="Proteomes" id="UP000024533"/>
    </source>
</evidence>
<protein>
    <submittedName>
        <fullName evidence="3">Uncharacterized protein</fullName>
    </submittedName>
</protein>
<accession>A0A059J824</accession>
<proteinExistence type="predicted"/>